<gene>
    <name evidence="2" type="ORF">R1sor_014133</name>
</gene>
<feature type="domain" description="Reverse transcriptase" evidence="1">
    <location>
        <begin position="1"/>
        <end position="61"/>
    </location>
</feature>
<protein>
    <recommendedName>
        <fullName evidence="1">Reverse transcriptase domain-containing protein</fullName>
    </recommendedName>
</protein>
<dbReference type="AlphaFoldDB" id="A0ABD3HBF0"/>
<evidence type="ECO:0000313" key="3">
    <source>
        <dbReference type="Proteomes" id="UP001633002"/>
    </source>
</evidence>
<dbReference type="EMBL" id="JBJQOH010000004">
    <property type="protein sequence ID" value="KAL3687824.1"/>
    <property type="molecule type" value="Genomic_DNA"/>
</dbReference>
<evidence type="ECO:0000313" key="2">
    <source>
        <dbReference type="EMBL" id="KAL3687824.1"/>
    </source>
</evidence>
<organism evidence="2 3">
    <name type="scientific">Riccia sorocarpa</name>
    <dbReference type="NCBI Taxonomy" id="122646"/>
    <lineage>
        <taxon>Eukaryota</taxon>
        <taxon>Viridiplantae</taxon>
        <taxon>Streptophyta</taxon>
        <taxon>Embryophyta</taxon>
        <taxon>Marchantiophyta</taxon>
        <taxon>Marchantiopsida</taxon>
        <taxon>Marchantiidae</taxon>
        <taxon>Marchantiales</taxon>
        <taxon>Ricciaceae</taxon>
        <taxon>Riccia</taxon>
    </lineage>
</organism>
<sequence>MLIFADDVVILSSNEDDLREELKQLDEFRQYSGMAVNLEKTRWMQIGGRSEAVFSYRGQEIKECTTYRSMLFSTLVQSGLLYGAVVVGSDLPKTSWNRIESVQKMFLQAEMGVRQETFTLQNRGAMQ</sequence>
<comment type="caution">
    <text evidence="2">The sequence shown here is derived from an EMBL/GenBank/DDBJ whole genome shotgun (WGS) entry which is preliminary data.</text>
</comment>
<keyword evidence="3" id="KW-1185">Reference proteome</keyword>
<accession>A0ABD3HBF0</accession>
<dbReference type="PROSITE" id="PS50878">
    <property type="entry name" value="RT_POL"/>
    <property type="match status" value="1"/>
</dbReference>
<dbReference type="Proteomes" id="UP001633002">
    <property type="component" value="Unassembled WGS sequence"/>
</dbReference>
<dbReference type="Pfam" id="PF00078">
    <property type="entry name" value="RVT_1"/>
    <property type="match status" value="1"/>
</dbReference>
<name>A0ABD3HBF0_9MARC</name>
<evidence type="ECO:0000259" key="1">
    <source>
        <dbReference type="PROSITE" id="PS50878"/>
    </source>
</evidence>
<reference evidence="2 3" key="1">
    <citation type="submission" date="2024-09" db="EMBL/GenBank/DDBJ databases">
        <title>Chromosome-scale assembly of Riccia sorocarpa.</title>
        <authorList>
            <person name="Paukszto L."/>
        </authorList>
    </citation>
    <scope>NUCLEOTIDE SEQUENCE [LARGE SCALE GENOMIC DNA]</scope>
    <source>
        <strain evidence="2">LP-2024</strain>
        <tissue evidence="2">Aerial parts of the thallus</tissue>
    </source>
</reference>
<proteinExistence type="predicted"/>
<dbReference type="InterPro" id="IPR000477">
    <property type="entry name" value="RT_dom"/>
</dbReference>